<keyword evidence="2" id="KW-1185">Reference proteome</keyword>
<organism evidence="1 2">
    <name type="scientific">Rhodopseudomonas julia</name>
    <dbReference type="NCBI Taxonomy" id="200617"/>
    <lineage>
        <taxon>Bacteria</taxon>
        <taxon>Pseudomonadati</taxon>
        <taxon>Pseudomonadota</taxon>
        <taxon>Alphaproteobacteria</taxon>
        <taxon>Hyphomicrobiales</taxon>
        <taxon>Nitrobacteraceae</taxon>
        <taxon>Rhodopseudomonas</taxon>
    </lineage>
</organism>
<dbReference type="Proteomes" id="UP001230253">
    <property type="component" value="Unassembled WGS sequence"/>
</dbReference>
<dbReference type="InterPro" id="IPR021352">
    <property type="entry name" value="DUF2971"/>
</dbReference>
<gene>
    <name evidence="1" type="ORF">J2R99_002190</name>
</gene>
<proteinExistence type="predicted"/>
<reference evidence="1 2" key="1">
    <citation type="submission" date="2023-07" db="EMBL/GenBank/DDBJ databases">
        <title>Genomic Encyclopedia of Type Strains, Phase IV (KMG-IV): sequencing the most valuable type-strain genomes for metagenomic binning, comparative biology and taxonomic classification.</title>
        <authorList>
            <person name="Goeker M."/>
        </authorList>
    </citation>
    <scope>NUCLEOTIDE SEQUENCE [LARGE SCALE GENOMIC DNA]</scope>
    <source>
        <strain evidence="1 2">DSM 11549</strain>
    </source>
</reference>
<evidence type="ECO:0000313" key="1">
    <source>
        <dbReference type="EMBL" id="MDQ0326321.1"/>
    </source>
</evidence>
<comment type="caution">
    <text evidence="1">The sequence shown here is derived from an EMBL/GenBank/DDBJ whole genome shotgun (WGS) entry which is preliminary data.</text>
</comment>
<protein>
    <recommendedName>
        <fullName evidence="3">DUF2971 domain-containing protein</fullName>
    </recommendedName>
</protein>
<dbReference type="Pfam" id="PF11185">
    <property type="entry name" value="DUF2971"/>
    <property type="match status" value="1"/>
</dbReference>
<name>A0ABU0C720_9BRAD</name>
<evidence type="ECO:0000313" key="2">
    <source>
        <dbReference type="Proteomes" id="UP001230253"/>
    </source>
</evidence>
<dbReference type="RefSeq" id="WP_307154512.1">
    <property type="nucleotide sequence ID" value="NZ_JAUSUK010000002.1"/>
</dbReference>
<accession>A0ABU0C720</accession>
<sequence>MRLYHFTSAKYGLEAIRKRRLKVAEILELNDPFEFLGPVVDTPEDRRALQKWKKQLAISFGIICMSDNWRHPLLWGHYAEKHKGVALGFDVLNPELFQPVRYVERRKTVDDYGVAALSAFGEAEMRTTLYEKFSAWQYEAEYRAYVKLDQKDPKLGLYFMDFVPVLKLAEVIVGSRSDLKRRDVQDALGDYVEHVDAFMSRPAFRSYNVVRQKNDRMWK</sequence>
<dbReference type="EMBL" id="JAUSUK010000002">
    <property type="protein sequence ID" value="MDQ0326321.1"/>
    <property type="molecule type" value="Genomic_DNA"/>
</dbReference>
<evidence type="ECO:0008006" key="3">
    <source>
        <dbReference type="Google" id="ProtNLM"/>
    </source>
</evidence>